<evidence type="ECO:0000313" key="1">
    <source>
        <dbReference type="EMBL" id="EAY24718.1"/>
    </source>
</evidence>
<dbReference type="AlphaFoldDB" id="A1ZXY0"/>
<sequence length="52" mass="5993">MMMVCFNFQRGKPTIHQMVTVEPQKNLLQKSNNAKTKQGEPSQTKLSVRVIF</sequence>
<keyword evidence="2" id="KW-1185">Reference proteome</keyword>
<evidence type="ECO:0000313" key="2">
    <source>
        <dbReference type="Proteomes" id="UP000004095"/>
    </source>
</evidence>
<accession>A1ZXY0</accession>
<organism evidence="1 2">
    <name type="scientific">Microscilla marina ATCC 23134</name>
    <dbReference type="NCBI Taxonomy" id="313606"/>
    <lineage>
        <taxon>Bacteria</taxon>
        <taxon>Pseudomonadati</taxon>
        <taxon>Bacteroidota</taxon>
        <taxon>Cytophagia</taxon>
        <taxon>Cytophagales</taxon>
        <taxon>Microscillaceae</taxon>
        <taxon>Microscilla</taxon>
    </lineage>
</organism>
<proteinExistence type="predicted"/>
<comment type="caution">
    <text evidence="1">The sequence shown here is derived from an EMBL/GenBank/DDBJ whole genome shotgun (WGS) entry which is preliminary data.</text>
</comment>
<protein>
    <submittedName>
        <fullName evidence="1">Uncharacterized protein</fullName>
    </submittedName>
</protein>
<name>A1ZXY0_MICM2</name>
<dbReference type="EMBL" id="AAWS01000062">
    <property type="protein sequence ID" value="EAY24718.1"/>
    <property type="molecule type" value="Genomic_DNA"/>
</dbReference>
<dbReference type="Proteomes" id="UP000004095">
    <property type="component" value="Unassembled WGS sequence"/>
</dbReference>
<reference evidence="1 2" key="1">
    <citation type="submission" date="2007-01" db="EMBL/GenBank/DDBJ databases">
        <authorList>
            <person name="Haygood M."/>
            <person name="Podell S."/>
            <person name="Anderson C."/>
            <person name="Hopkinson B."/>
            <person name="Roe K."/>
            <person name="Barbeau K."/>
            <person name="Gaasterland T."/>
            <person name="Ferriera S."/>
            <person name="Johnson J."/>
            <person name="Kravitz S."/>
            <person name="Beeson K."/>
            <person name="Sutton G."/>
            <person name="Rogers Y.-H."/>
            <person name="Friedman R."/>
            <person name="Frazier M."/>
            <person name="Venter J.C."/>
        </authorList>
    </citation>
    <scope>NUCLEOTIDE SEQUENCE [LARGE SCALE GENOMIC DNA]</scope>
    <source>
        <strain evidence="1 2">ATCC 23134</strain>
    </source>
</reference>
<gene>
    <name evidence="1" type="ORF">M23134_05520</name>
</gene>